<evidence type="ECO:0000313" key="3">
    <source>
        <dbReference type="EMBL" id="HJD34800.1"/>
    </source>
</evidence>
<sequence>MNENDILDKIKKYMELRNWSLYRLAKESEIPYTSLHSMFEKNTQPTLSTLRKLCDGLGINLCDFFSDDAKPDSLNCTEDESDLLASYRRLSSSDKKLILSITKRFSK</sequence>
<keyword evidence="1" id="KW-0238">DNA-binding</keyword>
<dbReference type="SUPFAM" id="SSF47413">
    <property type="entry name" value="lambda repressor-like DNA-binding domains"/>
    <property type="match status" value="1"/>
</dbReference>
<dbReference type="GO" id="GO:0003700">
    <property type="term" value="F:DNA-binding transcription factor activity"/>
    <property type="evidence" value="ECO:0007669"/>
    <property type="project" value="TreeGrafter"/>
</dbReference>
<evidence type="ECO:0000259" key="2">
    <source>
        <dbReference type="PROSITE" id="PS50943"/>
    </source>
</evidence>
<dbReference type="Proteomes" id="UP000823897">
    <property type="component" value="Unassembled WGS sequence"/>
</dbReference>
<evidence type="ECO:0000313" key="4">
    <source>
        <dbReference type="Proteomes" id="UP000823897"/>
    </source>
</evidence>
<proteinExistence type="predicted"/>
<evidence type="ECO:0000256" key="1">
    <source>
        <dbReference type="ARBA" id="ARBA00023125"/>
    </source>
</evidence>
<dbReference type="GO" id="GO:0005829">
    <property type="term" value="C:cytosol"/>
    <property type="evidence" value="ECO:0007669"/>
    <property type="project" value="TreeGrafter"/>
</dbReference>
<dbReference type="InterPro" id="IPR010982">
    <property type="entry name" value="Lambda_DNA-bd_dom_sf"/>
</dbReference>
<protein>
    <submittedName>
        <fullName evidence="3">Helix-turn-helix transcriptional regulator</fullName>
    </submittedName>
</protein>
<dbReference type="InterPro" id="IPR001387">
    <property type="entry name" value="Cro/C1-type_HTH"/>
</dbReference>
<gene>
    <name evidence="3" type="ORF">H9911_09715</name>
</gene>
<name>A0A9D2R3P4_9FIRM</name>
<dbReference type="InterPro" id="IPR050807">
    <property type="entry name" value="TransReg_Diox_bact_type"/>
</dbReference>
<dbReference type="PANTHER" id="PTHR46797:SF1">
    <property type="entry name" value="METHYLPHOSPHONATE SYNTHASE"/>
    <property type="match status" value="1"/>
</dbReference>
<dbReference type="SMART" id="SM00530">
    <property type="entry name" value="HTH_XRE"/>
    <property type="match status" value="1"/>
</dbReference>
<dbReference type="AlphaFoldDB" id="A0A9D2R3P4"/>
<dbReference type="Pfam" id="PF13443">
    <property type="entry name" value="HTH_26"/>
    <property type="match status" value="1"/>
</dbReference>
<comment type="caution">
    <text evidence="3">The sequence shown here is derived from an EMBL/GenBank/DDBJ whole genome shotgun (WGS) entry which is preliminary data.</text>
</comment>
<dbReference type="CDD" id="cd00093">
    <property type="entry name" value="HTH_XRE"/>
    <property type="match status" value="1"/>
</dbReference>
<dbReference type="PROSITE" id="PS50943">
    <property type="entry name" value="HTH_CROC1"/>
    <property type="match status" value="1"/>
</dbReference>
<dbReference type="EMBL" id="DWUV01000187">
    <property type="protein sequence ID" value="HJD34800.1"/>
    <property type="molecule type" value="Genomic_DNA"/>
</dbReference>
<dbReference type="Gene3D" id="1.10.260.40">
    <property type="entry name" value="lambda repressor-like DNA-binding domains"/>
    <property type="match status" value="1"/>
</dbReference>
<reference evidence="3" key="2">
    <citation type="submission" date="2021-04" db="EMBL/GenBank/DDBJ databases">
        <authorList>
            <person name="Gilroy R."/>
        </authorList>
    </citation>
    <scope>NUCLEOTIDE SEQUENCE</scope>
    <source>
        <strain evidence="3">ChiGjej3B3-11674</strain>
    </source>
</reference>
<accession>A0A9D2R3P4</accession>
<dbReference type="GO" id="GO:0003677">
    <property type="term" value="F:DNA binding"/>
    <property type="evidence" value="ECO:0007669"/>
    <property type="project" value="UniProtKB-KW"/>
</dbReference>
<dbReference type="PANTHER" id="PTHR46797">
    <property type="entry name" value="HTH-TYPE TRANSCRIPTIONAL REGULATOR"/>
    <property type="match status" value="1"/>
</dbReference>
<reference evidence="3" key="1">
    <citation type="journal article" date="2021" name="PeerJ">
        <title>Extensive microbial diversity within the chicken gut microbiome revealed by metagenomics and culture.</title>
        <authorList>
            <person name="Gilroy R."/>
            <person name="Ravi A."/>
            <person name="Getino M."/>
            <person name="Pursley I."/>
            <person name="Horton D.L."/>
            <person name="Alikhan N.F."/>
            <person name="Baker D."/>
            <person name="Gharbi K."/>
            <person name="Hall N."/>
            <person name="Watson M."/>
            <person name="Adriaenssens E.M."/>
            <person name="Foster-Nyarko E."/>
            <person name="Jarju S."/>
            <person name="Secka A."/>
            <person name="Antonio M."/>
            <person name="Oren A."/>
            <person name="Chaudhuri R.R."/>
            <person name="La Ragione R."/>
            <person name="Hildebrand F."/>
            <person name="Pallen M.J."/>
        </authorList>
    </citation>
    <scope>NUCLEOTIDE SEQUENCE</scope>
    <source>
        <strain evidence="3">ChiGjej3B3-11674</strain>
    </source>
</reference>
<organism evidence="3 4">
    <name type="scientific">Candidatus Mediterraneibacter tabaqchaliae</name>
    <dbReference type="NCBI Taxonomy" id="2838689"/>
    <lineage>
        <taxon>Bacteria</taxon>
        <taxon>Bacillati</taxon>
        <taxon>Bacillota</taxon>
        <taxon>Clostridia</taxon>
        <taxon>Lachnospirales</taxon>
        <taxon>Lachnospiraceae</taxon>
        <taxon>Mediterraneibacter</taxon>
    </lineage>
</organism>
<feature type="domain" description="HTH cro/C1-type" evidence="2">
    <location>
        <begin position="10"/>
        <end position="64"/>
    </location>
</feature>